<feature type="domain" description="ABC transporter" evidence="4">
    <location>
        <begin position="4"/>
        <end position="242"/>
    </location>
</feature>
<dbReference type="PANTHER" id="PTHR24220">
    <property type="entry name" value="IMPORT ATP-BINDING PROTEIN"/>
    <property type="match status" value="1"/>
</dbReference>
<sequence length="320" mass="34347">MPLALLDNVTKSYSPKEAPALKNANLAIEAGELVLIYGPNGAGKSTLLRLLGGLEKPTDGKIYLDGKNISRLRSDLLAEVRRRDLGFLSPEADLIPILTVFENVELPLQLAKIGKTGERRERVKQILEELGLGGLAGKKPADLSPLERQRTALAAAAVKAPLLILADEPTARLDVKSALEFLASIVEINKKRKTTILVAGDDLVLSRYLPRVIKLYGGVIEGGEAKIEPPKVAPPVDLAAAKPKPPVVIVPAAPPIKIIPPVDIAAAKPKPPEPEAEKKPVPVKTIPEKREEGVPVYEIKLSDLQSPLIKPPENRGKDAL</sequence>
<dbReference type="PROSITE" id="PS50893">
    <property type="entry name" value="ABC_TRANSPORTER_2"/>
    <property type="match status" value="1"/>
</dbReference>
<dbReference type="Gene3D" id="3.40.50.300">
    <property type="entry name" value="P-loop containing nucleotide triphosphate hydrolases"/>
    <property type="match status" value="1"/>
</dbReference>
<dbReference type="GO" id="GO:0022857">
    <property type="term" value="F:transmembrane transporter activity"/>
    <property type="evidence" value="ECO:0007669"/>
    <property type="project" value="TreeGrafter"/>
</dbReference>
<proteinExistence type="predicted"/>
<dbReference type="SMART" id="SM00382">
    <property type="entry name" value="AAA"/>
    <property type="match status" value="1"/>
</dbReference>
<feature type="region of interest" description="Disordered" evidence="3">
    <location>
        <begin position="267"/>
        <end position="287"/>
    </location>
</feature>
<dbReference type="InterPro" id="IPR027417">
    <property type="entry name" value="P-loop_NTPase"/>
</dbReference>
<comment type="caution">
    <text evidence="5">The sequence shown here is derived from an EMBL/GenBank/DDBJ whole genome shotgun (WGS) entry which is preliminary data.</text>
</comment>
<evidence type="ECO:0000256" key="1">
    <source>
        <dbReference type="ARBA" id="ARBA00022741"/>
    </source>
</evidence>
<dbReference type="Proteomes" id="UP000178602">
    <property type="component" value="Unassembled WGS sequence"/>
</dbReference>
<dbReference type="GO" id="GO:0005524">
    <property type="term" value="F:ATP binding"/>
    <property type="evidence" value="ECO:0007669"/>
    <property type="project" value="UniProtKB-KW"/>
</dbReference>
<dbReference type="InterPro" id="IPR015854">
    <property type="entry name" value="ABC_transpr_LolD-like"/>
</dbReference>
<dbReference type="GO" id="GO:0005886">
    <property type="term" value="C:plasma membrane"/>
    <property type="evidence" value="ECO:0007669"/>
    <property type="project" value="TreeGrafter"/>
</dbReference>
<evidence type="ECO:0000256" key="3">
    <source>
        <dbReference type="SAM" id="MobiDB-lite"/>
    </source>
</evidence>
<evidence type="ECO:0000313" key="6">
    <source>
        <dbReference type="Proteomes" id="UP000178602"/>
    </source>
</evidence>
<reference evidence="5 6" key="1">
    <citation type="journal article" date="2016" name="Nat. Commun.">
        <title>Thousands of microbial genomes shed light on interconnected biogeochemical processes in an aquifer system.</title>
        <authorList>
            <person name="Anantharaman K."/>
            <person name="Brown C.T."/>
            <person name="Hug L.A."/>
            <person name="Sharon I."/>
            <person name="Castelle C.J."/>
            <person name="Probst A.J."/>
            <person name="Thomas B.C."/>
            <person name="Singh A."/>
            <person name="Wilkins M.J."/>
            <person name="Karaoz U."/>
            <person name="Brodie E.L."/>
            <person name="Williams K.H."/>
            <person name="Hubbard S.S."/>
            <person name="Banfield J.F."/>
        </authorList>
    </citation>
    <scope>NUCLEOTIDE SEQUENCE [LARGE SCALE GENOMIC DNA]</scope>
</reference>
<evidence type="ECO:0000256" key="2">
    <source>
        <dbReference type="ARBA" id="ARBA00022840"/>
    </source>
</evidence>
<feature type="compositionally biased region" description="Basic and acidic residues" evidence="3">
    <location>
        <begin position="270"/>
        <end position="287"/>
    </location>
</feature>
<evidence type="ECO:0000259" key="4">
    <source>
        <dbReference type="PROSITE" id="PS50893"/>
    </source>
</evidence>
<keyword evidence="1" id="KW-0547">Nucleotide-binding</keyword>
<dbReference type="AlphaFoldDB" id="A0A1F4T861"/>
<protein>
    <recommendedName>
        <fullName evidence="4">ABC transporter domain-containing protein</fullName>
    </recommendedName>
</protein>
<dbReference type="GO" id="GO:0016887">
    <property type="term" value="F:ATP hydrolysis activity"/>
    <property type="evidence" value="ECO:0007669"/>
    <property type="project" value="InterPro"/>
</dbReference>
<dbReference type="EMBL" id="MEUG01000001">
    <property type="protein sequence ID" value="OGC28730.1"/>
    <property type="molecule type" value="Genomic_DNA"/>
</dbReference>
<dbReference type="Pfam" id="PF00005">
    <property type="entry name" value="ABC_tran"/>
    <property type="match status" value="1"/>
</dbReference>
<keyword evidence="2" id="KW-0067">ATP-binding</keyword>
<dbReference type="InterPro" id="IPR003439">
    <property type="entry name" value="ABC_transporter-like_ATP-bd"/>
</dbReference>
<gene>
    <name evidence="5" type="ORF">A3K49_07250</name>
</gene>
<dbReference type="SUPFAM" id="SSF52540">
    <property type="entry name" value="P-loop containing nucleoside triphosphate hydrolases"/>
    <property type="match status" value="1"/>
</dbReference>
<dbReference type="InterPro" id="IPR003593">
    <property type="entry name" value="AAA+_ATPase"/>
</dbReference>
<evidence type="ECO:0000313" key="5">
    <source>
        <dbReference type="EMBL" id="OGC28730.1"/>
    </source>
</evidence>
<name>A0A1F4T861_UNCSA</name>
<organism evidence="5 6">
    <name type="scientific">candidate division WOR-1 bacterium RIFOXYC12_FULL_54_18</name>
    <dbReference type="NCBI Taxonomy" id="1802584"/>
    <lineage>
        <taxon>Bacteria</taxon>
        <taxon>Bacillati</taxon>
        <taxon>Saganbacteria</taxon>
    </lineage>
</organism>
<accession>A0A1F4T861</accession>